<keyword evidence="6" id="KW-0378">Hydrolase</keyword>
<keyword evidence="9" id="KW-1185">Reference proteome</keyword>
<keyword evidence="6" id="KW-0720">Serine protease</keyword>
<feature type="transmembrane region" description="Helical" evidence="6">
    <location>
        <begin position="146"/>
        <end position="167"/>
    </location>
</feature>
<dbReference type="SUPFAM" id="SSF144091">
    <property type="entry name" value="Rhomboid-like"/>
    <property type="match status" value="1"/>
</dbReference>
<keyword evidence="6" id="KW-0645">Protease</keyword>
<keyword evidence="3 6" id="KW-0812">Transmembrane</keyword>
<dbReference type="InterPro" id="IPR002610">
    <property type="entry name" value="Peptidase_S54_rhomboid-like"/>
</dbReference>
<evidence type="ECO:0000256" key="6">
    <source>
        <dbReference type="RuleBase" id="RU362115"/>
    </source>
</evidence>
<dbReference type="AlphaFoldDB" id="A0AAD3TK24"/>
<keyword evidence="5 6" id="KW-0472">Membrane</keyword>
<gene>
    <name evidence="8" type="ORF">Nepgr_033183</name>
</gene>
<evidence type="ECO:0000256" key="2">
    <source>
        <dbReference type="ARBA" id="ARBA00009045"/>
    </source>
</evidence>
<dbReference type="InterPro" id="IPR022764">
    <property type="entry name" value="Peptidase_S54_rhomboid_dom"/>
</dbReference>
<feature type="transmembrane region" description="Helical" evidence="6">
    <location>
        <begin position="203"/>
        <end position="224"/>
    </location>
</feature>
<feature type="transmembrane region" description="Helical" evidence="6">
    <location>
        <begin position="307"/>
        <end position="328"/>
    </location>
</feature>
<evidence type="ECO:0000313" key="9">
    <source>
        <dbReference type="Proteomes" id="UP001279734"/>
    </source>
</evidence>
<keyword evidence="4 6" id="KW-1133">Transmembrane helix</keyword>
<feature type="domain" description="Peptidase S54 rhomboid" evidence="7">
    <location>
        <begin position="137"/>
        <end position="273"/>
    </location>
</feature>
<comment type="function">
    <text evidence="6">Serine protease involved in intramembrane proteolysis.</text>
</comment>
<dbReference type="GO" id="GO:0006508">
    <property type="term" value="P:proteolysis"/>
    <property type="evidence" value="ECO:0007669"/>
    <property type="project" value="UniProtKB-KW"/>
</dbReference>
<sequence>MKNSTPPETNLQSNFVARNSMESRRNDHIPVEMKPSRLFDIGNCDTEQEQGMPFFRSFSKNREITWVISLFVLLHLVAFATTMFANNCWRNSQGDCALKFLGRMSFQPLSENPLLGPSASTLDEMGALRQKFLAHDHQIWRLFTCFWLHAGVFHLIINLTSVIFVGIQLEQKFGPLRIGIIYILSALTGTLMAALFIQNSPAVSSSAALFGLIGSLLSGLIRNWELYTDKILVLVSLSFISSINFVVGLLPYVDNFANIGGSISGFLLGFVLFFPPQIVKESSSKGLFDYGRRKSSAALKRKLDRPILRSIALVLFCLTVAIVLLPVLHGINVSKYCSWCQYINCVPSKSWNCEIRANSCKETISGGKLTLTCVDNDNFKVFPFTAISPARRMDLCALLCS</sequence>
<evidence type="ECO:0000259" key="7">
    <source>
        <dbReference type="Pfam" id="PF01694"/>
    </source>
</evidence>
<feature type="transmembrane region" description="Helical" evidence="6">
    <location>
        <begin position="231"/>
        <end position="250"/>
    </location>
</feature>
<evidence type="ECO:0000256" key="4">
    <source>
        <dbReference type="ARBA" id="ARBA00022989"/>
    </source>
</evidence>
<protein>
    <recommendedName>
        <fullName evidence="6">RHOMBOID-like protein</fullName>
        <ecNumber evidence="6">3.4.21.105</ecNumber>
    </recommendedName>
</protein>
<evidence type="ECO:0000256" key="3">
    <source>
        <dbReference type="ARBA" id="ARBA00022692"/>
    </source>
</evidence>
<comment type="catalytic activity">
    <reaction evidence="6">
        <text>Cleaves type-1 transmembrane domains using a catalytic dyad composed of serine and histidine that are contributed by different transmembrane domains.</text>
        <dbReference type="EC" id="3.4.21.105"/>
    </reaction>
</comment>
<organism evidence="8 9">
    <name type="scientific">Nepenthes gracilis</name>
    <name type="common">Slender pitcher plant</name>
    <dbReference type="NCBI Taxonomy" id="150966"/>
    <lineage>
        <taxon>Eukaryota</taxon>
        <taxon>Viridiplantae</taxon>
        <taxon>Streptophyta</taxon>
        <taxon>Embryophyta</taxon>
        <taxon>Tracheophyta</taxon>
        <taxon>Spermatophyta</taxon>
        <taxon>Magnoliopsida</taxon>
        <taxon>eudicotyledons</taxon>
        <taxon>Gunneridae</taxon>
        <taxon>Pentapetalae</taxon>
        <taxon>Caryophyllales</taxon>
        <taxon>Nepenthaceae</taxon>
        <taxon>Nepenthes</taxon>
    </lineage>
</organism>
<dbReference type="Pfam" id="PF01694">
    <property type="entry name" value="Rhomboid"/>
    <property type="match status" value="1"/>
</dbReference>
<comment type="caution">
    <text evidence="8">The sequence shown here is derived from an EMBL/GenBank/DDBJ whole genome shotgun (WGS) entry which is preliminary data.</text>
</comment>
<evidence type="ECO:0000313" key="8">
    <source>
        <dbReference type="EMBL" id="GMH31340.1"/>
    </source>
</evidence>
<evidence type="ECO:0000256" key="5">
    <source>
        <dbReference type="ARBA" id="ARBA00023136"/>
    </source>
</evidence>
<dbReference type="Proteomes" id="UP001279734">
    <property type="component" value="Unassembled WGS sequence"/>
</dbReference>
<comment type="similarity">
    <text evidence="2 6">Belongs to the peptidase S54 family.</text>
</comment>
<dbReference type="InterPro" id="IPR035952">
    <property type="entry name" value="Rhomboid-like_sf"/>
</dbReference>
<dbReference type="PANTHER" id="PTHR22936">
    <property type="entry name" value="RHOMBOID-RELATED"/>
    <property type="match status" value="1"/>
</dbReference>
<feature type="transmembrane region" description="Helical" evidence="6">
    <location>
        <begin position="179"/>
        <end position="197"/>
    </location>
</feature>
<feature type="transmembrane region" description="Helical" evidence="6">
    <location>
        <begin position="64"/>
        <end position="85"/>
    </location>
</feature>
<feature type="transmembrane region" description="Helical" evidence="6">
    <location>
        <begin position="256"/>
        <end position="275"/>
    </location>
</feature>
<evidence type="ECO:0000256" key="1">
    <source>
        <dbReference type="ARBA" id="ARBA00004141"/>
    </source>
</evidence>
<accession>A0AAD3TK24</accession>
<dbReference type="GO" id="GO:0004252">
    <property type="term" value="F:serine-type endopeptidase activity"/>
    <property type="evidence" value="ECO:0007669"/>
    <property type="project" value="InterPro"/>
</dbReference>
<comment type="subcellular location">
    <subcellularLocation>
        <location evidence="1 6">Membrane</location>
        <topology evidence="1 6">Multi-pass membrane protein</topology>
    </subcellularLocation>
</comment>
<proteinExistence type="inferred from homology"/>
<dbReference type="PANTHER" id="PTHR22936:SF75">
    <property type="entry name" value="RHOMBOID-LIKE PROTEIN 8"/>
    <property type="match status" value="1"/>
</dbReference>
<dbReference type="GO" id="GO:0016020">
    <property type="term" value="C:membrane"/>
    <property type="evidence" value="ECO:0007669"/>
    <property type="project" value="UniProtKB-SubCell"/>
</dbReference>
<dbReference type="Gene3D" id="1.20.1540.10">
    <property type="entry name" value="Rhomboid-like"/>
    <property type="match status" value="1"/>
</dbReference>
<name>A0AAD3TK24_NEPGR</name>
<reference evidence="8" key="1">
    <citation type="submission" date="2023-05" db="EMBL/GenBank/DDBJ databases">
        <title>Nepenthes gracilis genome sequencing.</title>
        <authorList>
            <person name="Fukushima K."/>
        </authorList>
    </citation>
    <scope>NUCLEOTIDE SEQUENCE</scope>
    <source>
        <strain evidence="8">SING2019-196</strain>
    </source>
</reference>
<dbReference type="EMBL" id="BSYO01000040">
    <property type="protein sequence ID" value="GMH31340.1"/>
    <property type="molecule type" value="Genomic_DNA"/>
</dbReference>
<dbReference type="EC" id="3.4.21.105" evidence="6"/>